<organism evidence="4 5">
    <name type="scientific">Clytia hemisphaerica</name>
    <dbReference type="NCBI Taxonomy" id="252671"/>
    <lineage>
        <taxon>Eukaryota</taxon>
        <taxon>Metazoa</taxon>
        <taxon>Cnidaria</taxon>
        <taxon>Hydrozoa</taxon>
        <taxon>Hydroidolina</taxon>
        <taxon>Leptothecata</taxon>
        <taxon>Obeliida</taxon>
        <taxon>Clytiidae</taxon>
        <taxon>Clytia</taxon>
    </lineage>
</organism>
<name>A0A7M6DND7_9CNID</name>
<dbReference type="Proteomes" id="UP000594262">
    <property type="component" value="Unplaced"/>
</dbReference>
<dbReference type="InterPro" id="IPR002110">
    <property type="entry name" value="Ankyrin_rpt"/>
</dbReference>
<sequence length="172" mass="19317">RLGIVTTDTGERKVVYFKDLVTLIQQDDLETFVQYTATAENLFKLVDGSGDTLLHHAAQKKRPEIAFWLIQNGLEPSTKDHNGFNIAQIAVSIDTLPILKVALDTDSSLTNIQDGNGATLLHWALELDHVEIAKYLLSRVDLDVDLKNNSDKKPDEIDGLNKEMKKLIKNHR</sequence>
<accession>A0A7M6DND7</accession>
<proteinExistence type="predicted"/>
<dbReference type="PANTHER" id="PTHR24198">
    <property type="entry name" value="ANKYRIN REPEAT AND PROTEIN KINASE DOMAIN-CONTAINING PROTEIN"/>
    <property type="match status" value="1"/>
</dbReference>
<dbReference type="Pfam" id="PF12796">
    <property type="entry name" value="Ank_2"/>
    <property type="match status" value="1"/>
</dbReference>
<feature type="repeat" description="ANK" evidence="3">
    <location>
        <begin position="49"/>
        <end position="81"/>
    </location>
</feature>
<dbReference type="EnsemblMetazoa" id="CLYHEMT017757.2">
    <property type="protein sequence ID" value="CLYHEMP017757.2"/>
    <property type="gene ID" value="CLYHEMG017757"/>
</dbReference>
<keyword evidence="5" id="KW-1185">Reference proteome</keyword>
<keyword evidence="2 3" id="KW-0040">ANK repeat</keyword>
<evidence type="ECO:0000256" key="1">
    <source>
        <dbReference type="ARBA" id="ARBA00022737"/>
    </source>
</evidence>
<keyword evidence="1" id="KW-0677">Repeat</keyword>
<dbReference type="AlphaFoldDB" id="A0A7M6DND7"/>
<evidence type="ECO:0000313" key="4">
    <source>
        <dbReference type="EnsemblMetazoa" id="CLYHEMP017757.2"/>
    </source>
</evidence>
<protein>
    <recommendedName>
        <fullName evidence="6">Ankyrin repeat domain-containing protein</fullName>
    </recommendedName>
</protein>
<dbReference type="PROSITE" id="PS50088">
    <property type="entry name" value="ANK_REPEAT"/>
    <property type="match status" value="1"/>
</dbReference>
<evidence type="ECO:0008006" key="6">
    <source>
        <dbReference type="Google" id="ProtNLM"/>
    </source>
</evidence>
<dbReference type="Gene3D" id="1.25.40.20">
    <property type="entry name" value="Ankyrin repeat-containing domain"/>
    <property type="match status" value="1"/>
</dbReference>
<dbReference type="SUPFAM" id="SSF48403">
    <property type="entry name" value="Ankyrin repeat"/>
    <property type="match status" value="1"/>
</dbReference>
<evidence type="ECO:0000256" key="3">
    <source>
        <dbReference type="PROSITE-ProRule" id="PRU00023"/>
    </source>
</evidence>
<dbReference type="PANTHER" id="PTHR24198:SF165">
    <property type="entry name" value="ANKYRIN REPEAT-CONTAINING PROTEIN-RELATED"/>
    <property type="match status" value="1"/>
</dbReference>
<dbReference type="InterPro" id="IPR036770">
    <property type="entry name" value="Ankyrin_rpt-contain_sf"/>
</dbReference>
<evidence type="ECO:0000256" key="2">
    <source>
        <dbReference type="ARBA" id="ARBA00023043"/>
    </source>
</evidence>
<dbReference type="OrthoDB" id="9049620at2759"/>
<reference evidence="4" key="1">
    <citation type="submission" date="2021-01" db="UniProtKB">
        <authorList>
            <consortium name="EnsemblMetazoa"/>
        </authorList>
    </citation>
    <scope>IDENTIFICATION</scope>
</reference>
<evidence type="ECO:0000313" key="5">
    <source>
        <dbReference type="Proteomes" id="UP000594262"/>
    </source>
</evidence>
<dbReference type="SMART" id="SM00248">
    <property type="entry name" value="ANK"/>
    <property type="match status" value="3"/>
</dbReference>